<gene>
    <name evidence="7" type="ORF">BKE30_12200</name>
</gene>
<dbReference type="EMBL" id="MLCN01000032">
    <property type="protein sequence ID" value="ONG38512.1"/>
    <property type="molecule type" value="Genomic_DNA"/>
</dbReference>
<dbReference type="PANTHER" id="PTHR38097:SF2">
    <property type="entry name" value="DNA-BINDING PROTEIN STPA"/>
    <property type="match status" value="1"/>
</dbReference>
<dbReference type="SMART" id="SM00528">
    <property type="entry name" value="HNS"/>
    <property type="match status" value="1"/>
</dbReference>
<keyword evidence="3" id="KW-0963">Cytoplasm</keyword>
<evidence type="ECO:0000259" key="6">
    <source>
        <dbReference type="SMART" id="SM00528"/>
    </source>
</evidence>
<feature type="region of interest" description="Disordered" evidence="5">
    <location>
        <begin position="57"/>
        <end position="88"/>
    </location>
</feature>
<comment type="similarity">
    <text evidence="2">Belongs to the histone-like protein H-NS family.</text>
</comment>
<keyword evidence="8" id="KW-1185">Reference proteome</keyword>
<dbReference type="GO" id="GO:0003680">
    <property type="term" value="F:minor groove of adenine-thymine-rich DNA binding"/>
    <property type="evidence" value="ECO:0007669"/>
    <property type="project" value="TreeGrafter"/>
</dbReference>
<dbReference type="RefSeq" id="WP_076878883.1">
    <property type="nucleotide sequence ID" value="NZ_MLCN01000032.1"/>
</dbReference>
<evidence type="ECO:0000256" key="2">
    <source>
        <dbReference type="ARBA" id="ARBA00010610"/>
    </source>
</evidence>
<accession>A0A1S8CTI9</accession>
<keyword evidence="4 7" id="KW-0238">DNA-binding</keyword>
<evidence type="ECO:0000256" key="4">
    <source>
        <dbReference type="ARBA" id="ARBA00023125"/>
    </source>
</evidence>
<dbReference type="SUPFAM" id="SSF81273">
    <property type="entry name" value="H-NS histone-like proteins"/>
    <property type="match status" value="1"/>
</dbReference>
<evidence type="ECO:0000313" key="7">
    <source>
        <dbReference type="EMBL" id="ONG38512.1"/>
    </source>
</evidence>
<feature type="domain" description="DNA-binding protein H-NS-like C-terminal" evidence="6">
    <location>
        <begin position="63"/>
        <end position="108"/>
    </location>
</feature>
<dbReference type="PANTHER" id="PTHR38097">
    <property type="match status" value="1"/>
</dbReference>
<dbReference type="GO" id="GO:0000976">
    <property type="term" value="F:transcription cis-regulatory region binding"/>
    <property type="evidence" value="ECO:0007669"/>
    <property type="project" value="TreeGrafter"/>
</dbReference>
<comment type="subcellular location">
    <subcellularLocation>
        <location evidence="1">Cytoplasm</location>
        <location evidence="1">Nucleoid</location>
    </subcellularLocation>
</comment>
<name>A0A1S8CTI9_9GAMM</name>
<evidence type="ECO:0000256" key="5">
    <source>
        <dbReference type="SAM" id="MobiDB-lite"/>
    </source>
</evidence>
<dbReference type="GO" id="GO:0001217">
    <property type="term" value="F:DNA-binding transcription repressor activity"/>
    <property type="evidence" value="ECO:0007669"/>
    <property type="project" value="TreeGrafter"/>
</dbReference>
<dbReference type="GO" id="GO:0005829">
    <property type="term" value="C:cytosol"/>
    <property type="evidence" value="ECO:0007669"/>
    <property type="project" value="TreeGrafter"/>
</dbReference>
<dbReference type="InterPro" id="IPR037150">
    <property type="entry name" value="H-NS_C_dom_sf"/>
</dbReference>
<dbReference type="GO" id="GO:0032993">
    <property type="term" value="C:protein-DNA complex"/>
    <property type="evidence" value="ECO:0007669"/>
    <property type="project" value="TreeGrafter"/>
</dbReference>
<dbReference type="InterPro" id="IPR027444">
    <property type="entry name" value="H-NS_C_dom"/>
</dbReference>
<sequence>MKPDISNLSVAELKKLTDEAGALIESKKEQELDAAYDRITEIAASVGVTLDELVARGNKSSKTASRKPVAPRYRNPENQQETWTGRGKQPRWLAAKLASGANLDDFLI</sequence>
<dbReference type="OrthoDB" id="5297879at2"/>
<organism evidence="7 8">
    <name type="scientific">Alkanindiges hydrocarboniclasticus</name>
    <dbReference type="NCBI Taxonomy" id="1907941"/>
    <lineage>
        <taxon>Bacteria</taxon>
        <taxon>Pseudomonadati</taxon>
        <taxon>Pseudomonadota</taxon>
        <taxon>Gammaproteobacteria</taxon>
        <taxon>Moraxellales</taxon>
        <taxon>Moraxellaceae</taxon>
        <taxon>Alkanindiges</taxon>
    </lineage>
</organism>
<dbReference type="AlphaFoldDB" id="A0A1S8CTI9"/>
<comment type="caution">
    <text evidence="7">The sequence shown here is derived from an EMBL/GenBank/DDBJ whole genome shotgun (WGS) entry which is preliminary data.</text>
</comment>
<reference evidence="7 8" key="1">
    <citation type="submission" date="2016-10" db="EMBL/GenBank/DDBJ databases">
        <title>Draft Genome sequence of Alkanindiges sp. strain H1.</title>
        <authorList>
            <person name="Subhash Y."/>
            <person name="Lee S."/>
        </authorList>
    </citation>
    <scope>NUCLEOTIDE SEQUENCE [LARGE SCALE GENOMIC DNA]</scope>
    <source>
        <strain evidence="7 8">H1</strain>
    </source>
</reference>
<dbReference type="Proteomes" id="UP000192132">
    <property type="component" value="Unassembled WGS sequence"/>
</dbReference>
<dbReference type="Pfam" id="PF00816">
    <property type="entry name" value="Histone_HNS"/>
    <property type="match status" value="1"/>
</dbReference>
<dbReference type="GO" id="GO:0009295">
    <property type="term" value="C:nucleoid"/>
    <property type="evidence" value="ECO:0007669"/>
    <property type="project" value="UniProtKB-SubCell"/>
</dbReference>
<protein>
    <submittedName>
        <fullName evidence="7">DNA-binding protein</fullName>
    </submittedName>
</protein>
<proteinExistence type="inferred from homology"/>
<evidence type="ECO:0000256" key="3">
    <source>
        <dbReference type="ARBA" id="ARBA00022490"/>
    </source>
</evidence>
<dbReference type="GO" id="GO:0003681">
    <property type="term" value="F:bent DNA binding"/>
    <property type="evidence" value="ECO:0007669"/>
    <property type="project" value="TreeGrafter"/>
</dbReference>
<evidence type="ECO:0000256" key="1">
    <source>
        <dbReference type="ARBA" id="ARBA00004453"/>
    </source>
</evidence>
<evidence type="ECO:0000313" key="8">
    <source>
        <dbReference type="Proteomes" id="UP000192132"/>
    </source>
</evidence>
<dbReference type="STRING" id="1907941.BKE30_12200"/>
<dbReference type="Gene3D" id="4.10.430.10">
    <property type="entry name" value="Histone-like protein H-NS, C-terminal domain"/>
    <property type="match status" value="1"/>
</dbReference>